<accession>A0ABS8XQU4</accession>
<dbReference type="RefSeq" id="WP_233370837.1">
    <property type="nucleotide sequence ID" value="NZ_JAJTWU010000002.1"/>
</dbReference>
<evidence type="ECO:0000313" key="2">
    <source>
        <dbReference type="EMBL" id="MCE4554032.1"/>
    </source>
</evidence>
<evidence type="ECO:0008006" key="4">
    <source>
        <dbReference type="Google" id="ProtNLM"/>
    </source>
</evidence>
<comment type="caution">
    <text evidence="2">The sequence shown here is derived from an EMBL/GenBank/DDBJ whole genome shotgun (WGS) entry which is preliminary data.</text>
</comment>
<reference evidence="2 3" key="1">
    <citation type="submission" date="2021-12" db="EMBL/GenBank/DDBJ databases">
        <title>Genome seq of P8.</title>
        <authorList>
            <person name="Seo T."/>
        </authorList>
    </citation>
    <scope>NUCLEOTIDE SEQUENCE [LARGE SCALE GENOMIC DNA]</scope>
    <source>
        <strain evidence="2 3">P8</strain>
    </source>
</reference>
<name>A0ABS8XQU4_9BURK</name>
<evidence type="ECO:0000256" key="1">
    <source>
        <dbReference type="SAM" id="SignalP"/>
    </source>
</evidence>
<protein>
    <recommendedName>
        <fullName evidence="4">Lysozyme inhibitor LprI N-terminal domain-containing protein</fullName>
    </recommendedName>
</protein>
<dbReference type="EMBL" id="JAJTWU010000002">
    <property type="protein sequence ID" value="MCE4554032.1"/>
    <property type="molecule type" value="Genomic_DNA"/>
</dbReference>
<keyword evidence="3" id="KW-1185">Reference proteome</keyword>
<sequence length="235" mass="25273">MRRVLCSWLVLSACVPMLAVAAPVEYGTDAGWGRLLLDRAKRTVAIEVVGINGHSCDVQATLVGSQGDRAEAEACRFQLQPKGQGTLTVVVDEAARDACRENCGARAWFEGDYAPLIAACTRSALQRRQQEGLQAYRGKRFDAALQLWSQGLDACEKTMAWADVWRWRNDAAIAASHAGRAAECQKLSQAVLDDAESLTQPGDAEPFSFAPSDADTARPLIAAARHNLAKCGGTP</sequence>
<proteinExistence type="predicted"/>
<gene>
    <name evidence="2" type="ORF">LXT13_06155</name>
</gene>
<organism evidence="2 3">
    <name type="scientific">Pelomonas cellulosilytica</name>
    <dbReference type="NCBI Taxonomy" id="2906762"/>
    <lineage>
        <taxon>Bacteria</taxon>
        <taxon>Pseudomonadati</taxon>
        <taxon>Pseudomonadota</taxon>
        <taxon>Betaproteobacteria</taxon>
        <taxon>Burkholderiales</taxon>
        <taxon>Sphaerotilaceae</taxon>
        <taxon>Roseateles</taxon>
    </lineage>
</organism>
<feature type="signal peptide" evidence="1">
    <location>
        <begin position="1"/>
        <end position="21"/>
    </location>
</feature>
<keyword evidence="1" id="KW-0732">Signal</keyword>
<feature type="chain" id="PRO_5045915421" description="Lysozyme inhibitor LprI N-terminal domain-containing protein" evidence="1">
    <location>
        <begin position="22"/>
        <end position="235"/>
    </location>
</feature>
<dbReference type="Proteomes" id="UP001200741">
    <property type="component" value="Unassembled WGS sequence"/>
</dbReference>
<evidence type="ECO:0000313" key="3">
    <source>
        <dbReference type="Proteomes" id="UP001200741"/>
    </source>
</evidence>